<dbReference type="InterPro" id="IPR038694">
    <property type="entry name" value="DUF427_sf"/>
</dbReference>
<protein>
    <submittedName>
        <fullName evidence="2">DUF427 domain-containing protein</fullName>
    </submittedName>
</protein>
<dbReference type="Gene3D" id="2.170.150.40">
    <property type="entry name" value="Domain of unknown function (DUF427)"/>
    <property type="match status" value="1"/>
</dbReference>
<feature type="domain" description="DUF427" evidence="1">
    <location>
        <begin position="25"/>
        <end position="117"/>
    </location>
</feature>
<proteinExistence type="predicted"/>
<organism evidence="2 3">
    <name type="scientific">Neoaquamicrobium sediminum</name>
    <dbReference type="NCBI Taxonomy" id="1849104"/>
    <lineage>
        <taxon>Bacteria</taxon>
        <taxon>Pseudomonadati</taxon>
        <taxon>Pseudomonadota</taxon>
        <taxon>Alphaproteobacteria</taxon>
        <taxon>Hyphomicrobiales</taxon>
        <taxon>Phyllobacteriaceae</taxon>
        <taxon>Neoaquamicrobium</taxon>
    </lineage>
</organism>
<comment type="caution">
    <text evidence="2">The sequence shown here is derived from an EMBL/GenBank/DDBJ whole genome shotgun (WGS) entry which is preliminary data.</text>
</comment>
<sequence length="126" mass="14098">MPNPAPGFQRRPDHRIVVDPYMGTVTVRFGDTVIASSERALELREGSYPPVLYLPLEDIYLEHFEKSATTTHCPFKGDATYWSVRAHGAAAADVLWVYEEPYDEMTAIAGHGAFYPDKVRIDAAKP</sequence>
<dbReference type="InterPro" id="IPR007361">
    <property type="entry name" value="DUF427"/>
</dbReference>
<dbReference type="Pfam" id="PF04248">
    <property type="entry name" value="NTP_transf_9"/>
    <property type="match status" value="1"/>
</dbReference>
<keyword evidence="3" id="KW-1185">Reference proteome</keyword>
<evidence type="ECO:0000259" key="1">
    <source>
        <dbReference type="Pfam" id="PF04248"/>
    </source>
</evidence>
<evidence type="ECO:0000313" key="3">
    <source>
        <dbReference type="Proteomes" id="UP001559025"/>
    </source>
</evidence>
<dbReference type="PANTHER" id="PTHR34310">
    <property type="entry name" value="DUF427 DOMAIN PROTEIN (AFU_ORTHOLOGUE AFUA_3G02220)"/>
    <property type="match status" value="1"/>
</dbReference>
<dbReference type="RefSeq" id="WP_368802556.1">
    <property type="nucleotide sequence ID" value="NZ_JAZHFV010000002.1"/>
</dbReference>
<dbReference type="EMBL" id="JAZHFV010000002">
    <property type="protein sequence ID" value="MEX4007379.1"/>
    <property type="molecule type" value="Genomic_DNA"/>
</dbReference>
<dbReference type="Proteomes" id="UP001559025">
    <property type="component" value="Unassembled WGS sequence"/>
</dbReference>
<name>A0ABV3WTH7_9HYPH</name>
<dbReference type="PANTHER" id="PTHR34310:SF9">
    <property type="entry name" value="BLR5716 PROTEIN"/>
    <property type="match status" value="1"/>
</dbReference>
<evidence type="ECO:0000313" key="2">
    <source>
        <dbReference type="EMBL" id="MEX4007379.1"/>
    </source>
</evidence>
<reference evidence="2 3" key="1">
    <citation type="submission" date="2024-01" db="EMBL/GenBank/DDBJ databases">
        <title>New evidence supports the origin of RcGTA from prophage.</title>
        <authorList>
            <person name="Xu Y."/>
            <person name="Liu B."/>
            <person name="Chen F."/>
        </authorList>
    </citation>
    <scope>NUCLEOTIDE SEQUENCE [LARGE SCALE GENOMIC DNA]</scope>
    <source>
        <strain evidence="2 3">CBW1107-2</strain>
    </source>
</reference>
<gene>
    <name evidence="2" type="ORF">V1479_08685</name>
</gene>
<accession>A0ABV3WTH7</accession>